<name>A0ABW7Z4U7_9ACTN</name>
<feature type="domain" description="Carboxylesterase type B" evidence="4">
    <location>
        <begin position="3"/>
        <end position="309"/>
    </location>
</feature>
<organism evidence="5 6">
    <name type="scientific">Nonomuraea typhae</name>
    <dbReference type="NCBI Taxonomy" id="2603600"/>
    <lineage>
        <taxon>Bacteria</taxon>
        <taxon>Bacillati</taxon>
        <taxon>Actinomycetota</taxon>
        <taxon>Actinomycetes</taxon>
        <taxon>Streptosporangiales</taxon>
        <taxon>Streptosporangiaceae</taxon>
        <taxon>Nonomuraea</taxon>
    </lineage>
</organism>
<keyword evidence="2 3" id="KW-0378">Hydrolase</keyword>
<dbReference type="RefSeq" id="WP_397088980.1">
    <property type="nucleotide sequence ID" value="NZ_JBITGY010000011.1"/>
</dbReference>
<protein>
    <recommendedName>
        <fullName evidence="3">Carboxylic ester hydrolase</fullName>
        <ecNumber evidence="3">3.1.1.-</ecNumber>
    </recommendedName>
</protein>
<dbReference type="InterPro" id="IPR050309">
    <property type="entry name" value="Type-B_Carboxylest/Lipase"/>
</dbReference>
<evidence type="ECO:0000256" key="3">
    <source>
        <dbReference type="RuleBase" id="RU361235"/>
    </source>
</evidence>
<evidence type="ECO:0000259" key="4">
    <source>
        <dbReference type="Pfam" id="PF00135"/>
    </source>
</evidence>
<dbReference type="Gene3D" id="3.40.50.1820">
    <property type="entry name" value="alpha/beta hydrolase"/>
    <property type="match status" value="1"/>
</dbReference>
<dbReference type="InterPro" id="IPR029058">
    <property type="entry name" value="AB_hydrolase_fold"/>
</dbReference>
<dbReference type="Pfam" id="PF00135">
    <property type="entry name" value="COesterase"/>
    <property type="match status" value="1"/>
</dbReference>
<dbReference type="InterPro" id="IPR002018">
    <property type="entry name" value="CarbesteraseB"/>
</dbReference>
<dbReference type="PROSITE" id="PS00122">
    <property type="entry name" value="CARBOXYLESTERASE_B_1"/>
    <property type="match status" value="1"/>
</dbReference>
<dbReference type="EC" id="3.1.1.-" evidence="3"/>
<reference evidence="5 6" key="1">
    <citation type="submission" date="2024-10" db="EMBL/GenBank/DDBJ databases">
        <title>The Natural Products Discovery Center: Release of the First 8490 Sequenced Strains for Exploring Actinobacteria Biosynthetic Diversity.</title>
        <authorList>
            <person name="Kalkreuter E."/>
            <person name="Kautsar S.A."/>
            <person name="Yang D."/>
            <person name="Bader C.D."/>
            <person name="Teijaro C.N."/>
            <person name="Fluegel L."/>
            <person name="Davis C.M."/>
            <person name="Simpson J.R."/>
            <person name="Lauterbach L."/>
            <person name="Steele A.D."/>
            <person name="Gui C."/>
            <person name="Meng S."/>
            <person name="Li G."/>
            <person name="Viehrig K."/>
            <person name="Ye F."/>
            <person name="Su P."/>
            <person name="Kiefer A.F."/>
            <person name="Nichols A."/>
            <person name="Cepeda A.J."/>
            <person name="Yan W."/>
            <person name="Fan B."/>
            <person name="Jiang Y."/>
            <person name="Adhikari A."/>
            <person name="Zheng C.-J."/>
            <person name="Schuster L."/>
            <person name="Cowan T.M."/>
            <person name="Smanski M.J."/>
            <person name="Chevrette M.G."/>
            <person name="De Carvalho L.P.S."/>
            <person name="Shen B."/>
        </authorList>
    </citation>
    <scope>NUCLEOTIDE SEQUENCE [LARGE SCALE GENOMIC DNA]</scope>
    <source>
        <strain evidence="5 6">NPDC050545</strain>
    </source>
</reference>
<sequence>MTTITTGKVAGQTGDGVTCFRGIPFAEAPFGQHRFAAPVPVAPWEGTFEATRFGPVPPQVQMMPGMPEWSSAYGLDCLSINVWTPDPGGSGLPVMVWIYGGAYWMGASGVPEYDGAGLAREGVVVVTFNHRVGMEGFGQVEGAPANRGLLDQMLALRWVQDNAAAFGGDPGNVTVFGESAGAGAAACLMAMPAAAGLFRRVIAQSVPSMFYSPGLAARVTAAIMARAGGSPYERTPEELVAAAQAVAGQDLPGRTAEWGVLGVNSLPFAPVVDGEVLAETPWEALADGAASGVELIVGYNRDEFALFQPPGTTADPGPALKTLAPPEAEVVYRTRYPAEEIHMRVMSDWLFRMPSALLADAHTGPTFCYELTYAPTALGACHALDVPLTFGTLDSGLAQMTIGRAPEAEAVSAQFRTAWTRFAAGGDPGWPAYEPVNAVTHLFDVVPSDVRDPEAASRALWSTHGISVIT</sequence>
<comment type="similarity">
    <text evidence="1 3">Belongs to the type-B carboxylesterase/lipase family.</text>
</comment>
<evidence type="ECO:0000256" key="2">
    <source>
        <dbReference type="ARBA" id="ARBA00022801"/>
    </source>
</evidence>
<gene>
    <name evidence="5" type="ORF">ACIBG2_37820</name>
</gene>
<accession>A0ABW7Z4U7</accession>
<keyword evidence="6" id="KW-1185">Reference proteome</keyword>
<evidence type="ECO:0000313" key="5">
    <source>
        <dbReference type="EMBL" id="MFI6503191.1"/>
    </source>
</evidence>
<dbReference type="PANTHER" id="PTHR11559">
    <property type="entry name" value="CARBOXYLESTERASE"/>
    <property type="match status" value="1"/>
</dbReference>
<evidence type="ECO:0000313" key="6">
    <source>
        <dbReference type="Proteomes" id="UP001612741"/>
    </source>
</evidence>
<proteinExistence type="inferred from homology"/>
<dbReference type="InterPro" id="IPR019826">
    <property type="entry name" value="Carboxylesterase_B_AS"/>
</dbReference>
<dbReference type="Proteomes" id="UP001612741">
    <property type="component" value="Unassembled WGS sequence"/>
</dbReference>
<dbReference type="SUPFAM" id="SSF53474">
    <property type="entry name" value="alpha/beta-Hydrolases"/>
    <property type="match status" value="1"/>
</dbReference>
<dbReference type="EMBL" id="JBITGY010000011">
    <property type="protein sequence ID" value="MFI6503191.1"/>
    <property type="molecule type" value="Genomic_DNA"/>
</dbReference>
<evidence type="ECO:0000256" key="1">
    <source>
        <dbReference type="ARBA" id="ARBA00005964"/>
    </source>
</evidence>
<comment type="caution">
    <text evidence="5">The sequence shown here is derived from an EMBL/GenBank/DDBJ whole genome shotgun (WGS) entry which is preliminary data.</text>
</comment>